<feature type="compositionally biased region" description="Low complexity" evidence="2">
    <location>
        <begin position="1"/>
        <end position="11"/>
    </location>
</feature>
<dbReference type="EMBL" id="GEEE01008596">
    <property type="protein sequence ID" value="JAP54629.1"/>
    <property type="molecule type" value="Transcribed_RNA"/>
</dbReference>
<sequence>MEFNNSNNFFSTQQDESASEEEDTRTTKNLATEVLAENDKDTKDITKSIYGGALLRKQIKLAEADRLLLEKRRYFQRKITASTARRTNLTNRQLELRDQMKKFEGFVRDNEAKRVRALSKYQTEMYLCKVRTREEADLKTELTRVKQVYEKMKKKVQQYKTFEEYLMQVIDMLPPDYIKIADNVLGGLIMRYNTLYETNISLLKEMNEKSEQIREAHAKLVSLREEHASHILTLNSELAALYTKRERRNESFQRHEQRFSNTHRELRTQLSLFGTVIRSIDNLVGKCAWPYTAAPGDLTLSLKLNRIMDYILTTRKIIAEVEQMRTKNSSNPDKYGKSETRSVQSTYRTS</sequence>
<dbReference type="InterPro" id="IPR051147">
    <property type="entry name" value="CFAP_domain-containing"/>
</dbReference>
<dbReference type="PANTHER" id="PTHR21683">
    <property type="entry name" value="COILED-COIL DOMAIN-CONTAINING PROTEIN 42 LIKE-2-LIKE-RELATED"/>
    <property type="match status" value="1"/>
</dbReference>
<feature type="region of interest" description="Disordered" evidence="2">
    <location>
        <begin position="1"/>
        <end position="33"/>
    </location>
</feature>
<feature type="region of interest" description="Disordered" evidence="2">
    <location>
        <begin position="324"/>
        <end position="350"/>
    </location>
</feature>
<dbReference type="PANTHER" id="PTHR21683:SF18">
    <property type="entry name" value="COILED-COIL DOMAIN-CONTAINING PROTEIN 42 HOMOLOG"/>
    <property type="match status" value="1"/>
</dbReference>
<protein>
    <submittedName>
        <fullName evidence="4">Coiled-coil domain-containing protein 42A</fullName>
    </submittedName>
</protein>
<gene>
    <name evidence="4" type="primary">CCD42</name>
    <name evidence="4" type="ORF">TR91722</name>
</gene>
<evidence type="ECO:0000256" key="2">
    <source>
        <dbReference type="SAM" id="MobiDB-lite"/>
    </source>
</evidence>
<evidence type="ECO:0000259" key="3">
    <source>
        <dbReference type="Pfam" id="PF13863"/>
    </source>
</evidence>
<evidence type="ECO:0000313" key="4">
    <source>
        <dbReference type="EMBL" id="JAP54629.1"/>
    </source>
</evidence>
<accession>A0A0X3PSM2</accession>
<dbReference type="GO" id="GO:0005856">
    <property type="term" value="C:cytoskeleton"/>
    <property type="evidence" value="ECO:0007669"/>
    <property type="project" value="UniProtKB-ARBA"/>
</dbReference>
<dbReference type="InterPro" id="IPR025252">
    <property type="entry name" value="DUF4200"/>
</dbReference>
<reference evidence="4" key="1">
    <citation type="submission" date="2016-01" db="EMBL/GenBank/DDBJ databases">
        <title>Reference transcriptome for the parasite Schistocephalus solidus: insights into the molecular evolution of parasitism.</title>
        <authorList>
            <person name="Hebert F.O."/>
            <person name="Grambauer S."/>
            <person name="Barber I."/>
            <person name="Landry C.R."/>
            <person name="Aubin-Horth N."/>
        </authorList>
    </citation>
    <scope>NUCLEOTIDE SEQUENCE</scope>
</reference>
<organism evidence="4">
    <name type="scientific">Schistocephalus solidus</name>
    <name type="common">Tapeworm</name>
    <dbReference type="NCBI Taxonomy" id="70667"/>
    <lineage>
        <taxon>Eukaryota</taxon>
        <taxon>Metazoa</taxon>
        <taxon>Spiralia</taxon>
        <taxon>Lophotrochozoa</taxon>
        <taxon>Platyhelminthes</taxon>
        <taxon>Cestoda</taxon>
        <taxon>Eucestoda</taxon>
        <taxon>Diphyllobothriidea</taxon>
        <taxon>Diphyllobothriidae</taxon>
        <taxon>Schistocephalus</taxon>
    </lineage>
</organism>
<proteinExistence type="predicted"/>
<dbReference type="Pfam" id="PF13863">
    <property type="entry name" value="DUF4200"/>
    <property type="match status" value="1"/>
</dbReference>
<name>A0A0X3PSM2_SCHSO</name>
<evidence type="ECO:0000256" key="1">
    <source>
        <dbReference type="ARBA" id="ARBA00023054"/>
    </source>
</evidence>
<feature type="domain" description="DUF4200" evidence="3">
    <location>
        <begin position="54"/>
        <end position="171"/>
    </location>
</feature>
<feature type="compositionally biased region" description="Polar residues" evidence="2">
    <location>
        <begin position="341"/>
        <end position="350"/>
    </location>
</feature>
<keyword evidence="1" id="KW-0175">Coiled coil</keyword>
<dbReference type="AlphaFoldDB" id="A0A0X3PSM2"/>